<name>A0ABP5RXT0_9ACTN</name>
<comment type="caution">
    <text evidence="1">The sequence shown here is derived from an EMBL/GenBank/DDBJ whole genome shotgun (WGS) entry which is preliminary data.</text>
</comment>
<protein>
    <submittedName>
        <fullName evidence="1">Uncharacterized protein</fullName>
    </submittedName>
</protein>
<proteinExistence type="predicted"/>
<reference evidence="2" key="1">
    <citation type="journal article" date="2019" name="Int. J. Syst. Evol. Microbiol.">
        <title>The Global Catalogue of Microorganisms (GCM) 10K type strain sequencing project: providing services to taxonomists for standard genome sequencing and annotation.</title>
        <authorList>
            <consortium name="The Broad Institute Genomics Platform"/>
            <consortium name="The Broad Institute Genome Sequencing Center for Infectious Disease"/>
            <person name="Wu L."/>
            <person name="Ma J."/>
        </authorList>
    </citation>
    <scope>NUCLEOTIDE SEQUENCE [LARGE SCALE GENOMIC DNA]</scope>
    <source>
        <strain evidence="2">JCM 7356</strain>
    </source>
</reference>
<keyword evidence="2" id="KW-1185">Reference proteome</keyword>
<organism evidence="1 2">
    <name type="scientific">Kitasatospora cystarginea</name>
    <dbReference type="NCBI Taxonomy" id="58350"/>
    <lineage>
        <taxon>Bacteria</taxon>
        <taxon>Bacillati</taxon>
        <taxon>Actinomycetota</taxon>
        <taxon>Actinomycetes</taxon>
        <taxon>Kitasatosporales</taxon>
        <taxon>Streptomycetaceae</taxon>
        <taxon>Kitasatospora</taxon>
    </lineage>
</organism>
<dbReference type="EMBL" id="BAAATR010000072">
    <property type="protein sequence ID" value="GAA2280119.1"/>
    <property type="molecule type" value="Genomic_DNA"/>
</dbReference>
<evidence type="ECO:0000313" key="2">
    <source>
        <dbReference type="Proteomes" id="UP001500305"/>
    </source>
</evidence>
<dbReference type="Proteomes" id="UP001500305">
    <property type="component" value="Unassembled WGS sequence"/>
</dbReference>
<evidence type="ECO:0000313" key="1">
    <source>
        <dbReference type="EMBL" id="GAA2280119.1"/>
    </source>
</evidence>
<accession>A0ABP5RXT0</accession>
<gene>
    <name evidence="1" type="ORF">GCM10010430_77700</name>
</gene>
<sequence>MDLIGVTERERFANVGEYVSFAAACPVCRGEAPCSGGQALTFGRLEWSIEADCAVCGPSAICGSGDMPADLRERLLGERGPARLELPQQGARTAVIMKVIRATLNVELNEARKMLQAVQSGQHAATLPEIEQLARRLRAVGVEARAVRG</sequence>